<evidence type="ECO:0000313" key="1">
    <source>
        <dbReference type="EMBL" id="TDP95351.1"/>
    </source>
</evidence>
<accession>A0A4R6S6M9</accession>
<evidence type="ECO:0000313" key="2">
    <source>
        <dbReference type="Proteomes" id="UP000295601"/>
    </source>
</evidence>
<protein>
    <submittedName>
        <fullName evidence="1">Uncharacterized protein</fullName>
    </submittedName>
</protein>
<name>A0A4R6S6M9_9MICO</name>
<dbReference type="Proteomes" id="UP000295601">
    <property type="component" value="Unassembled WGS sequence"/>
</dbReference>
<keyword evidence="2" id="KW-1185">Reference proteome</keyword>
<reference evidence="1 2" key="1">
    <citation type="submission" date="2019-03" db="EMBL/GenBank/DDBJ databases">
        <title>Genomic analyses of the natural microbiome of Caenorhabditis elegans.</title>
        <authorList>
            <person name="Samuel B."/>
        </authorList>
    </citation>
    <scope>NUCLEOTIDE SEQUENCE [LARGE SCALE GENOMIC DNA]</scope>
    <source>
        <strain evidence="1 2">JUb18</strain>
    </source>
</reference>
<sequence>MKLVSIFGIADARRILSAIGQSYKHSQQVHSTERRFLLRAVPGVVAGGIIAAGALFSTSASAHSRQATPVEWVTGERAAPISAVARQSTEVQALEARLIRQGFTRFPQNDVVATVGAEPVVF</sequence>
<dbReference type="EMBL" id="SNYA01000001">
    <property type="protein sequence ID" value="TDP95351.1"/>
    <property type="molecule type" value="Genomic_DNA"/>
</dbReference>
<dbReference type="AlphaFoldDB" id="A0A4R6S6M9"/>
<dbReference type="RefSeq" id="WP_133615358.1">
    <property type="nucleotide sequence ID" value="NZ_SNYA01000001.1"/>
</dbReference>
<gene>
    <name evidence="1" type="ORF">EDF62_0030</name>
</gene>
<proteinExistence type="predicted"/>
<comment type="caution">
    <text evidence="1">The sequence shown here is derived from an EMBL/GenBank/DDBJ whole genome shotgun (WGS) entry which is preliminary data.</text>
</comment>
<organism evidence="1 2">
    <name type="scientific">Leucobacter luti</name>
    <dbReference type="NCBI Taxonomy" id="340320"/>
    <lineage>
        <taxon>Bacteria</taxon>
        <taxon>Bacillati</taxon>
        <taxon>Actinomycetota</taxon>
        <taxon>Actinomycetes</taxon>
        <taxon>Micrococcales</taxon>
        <taxon>Microbacteriaceae</taxon>
        <taxon>Leucobacter</taxon>
    </lineage>
</organism>